<evidence type="ECO:0000256" key="4">
    <source>
        <dbReference type="ARBA" id="ARBA00022989"/>
    </source>
</evidence>
<keyword evidence="6" id="KW-1003">Cell membrane</keyword>
<organism evidence="7 8">
    <name type="scientific">Hartmannibacter diazotrophicus</name>
    <dbReference type="NCBI Taxonomy" id="1482074"/>
    <lineage>
        <taxon>Bacteria</taxon>
        <taxon>Pseudomonadati</taxon>
        <taxon>Pseudomonadota</taxon>
        <taxon>Alphaproteobacteria</taxon>
        <taxon>Hyphomicrobiales</taxon>
        <taxon>Pleomorphomonadaceae</taxon>
        <taxon>Hartmannibacter</taxon>
    </lineage>
</organism>
<evidence type="ECO:0000256" key="6">
    <source>
        <dbReference type="RuleBase" id="RU363076"/>
    </source>
</evidence>
<accession>A0A2C9DE44</accession>
<sequence>MTNPMPAGKARSRRILFVAGTAVLVLVLLALGTWQVERRAWKLDLIARVESRIHADPVEAPGTAAWPSIDAATSEYRHVTLSGTYLSGKDTLVKAVTDFGSGRWVLTPLKRNDGTVVLINRGFVADDQLSGKGWTAAEDGGPVTVTGLLRISEPGGGFLRDNDPGADRWYSRDVAAIASAKGLDALGAVAPYFVDQDAAAGAIADGSSRPIAGLTRVTFANNHLTYAITWYGLALMVAAGTVYGLGKERD</sequence>
<name>A0A2C9DE44_9HYPH</name>
<evidence type="ECO:0000313" key="8">
    <source>
        <dbReference type="Proteomes" id="UP000223606"/>
    </source>
</evidence>
<keyword evidence="5 6" id="KW-0472">Membrane</keyword>
<protein>
    <recommendedName>
        <fullName evidence="6">SURF1-like protein</fullName>
    </recommendedName>
</protein>
<evidence type="ECO:0000256" key="2">
    <source>
        <dbReference type="ARBA" id="ARBA00007165"/>
    </source>
</evidence>
<reference evidence="8" key="1">
    <citation type="submission" date="2017-09" db="EMBL/GenBank/DDBJ databases">
        <title>Genome sequence of Nannocystis excedens DSM 71.</title>
        <authorList>
            <person name="Blom J."/>
        </authorList>
    </citation>
    <scope>NUCLEOTIDE SEQUENCE [LARGE SCALE GENOMIC DNA]</scope>
    <source>
        <strain evidence="8">type strain: E19</strain>
    </source>
</reference>
<dbReference type="Pfam" id="PF02104">
    <property type="entry name" value="SURF1"/>
    <property type="match status" value="1"/>
</dbReference>
<keyword evidence="8" id="KW-1185">Reference proteome</keyword>
<dbReference type="Proteomes" id="UP000223606">
    <property type="component" value="Chromosome 1"/>
</dbReference>
<evidence type="ECO:0000256" key="3">
    <source>
        <dbReference type="ARBA" id="ARBA00022692"/>
    </source>
</evidence>
<dbReference type="RefSeq" id="WP_099559108.1">
    <property type="nucleotide sequence ID" value="NZ_LT960614.1"/>
</dbReference>
<evidence type="ECO:0000256" key="1">
    <source>
        <dbReference type="ARBA" id="ARBA00004370"/>
    </source>
</evidence>
<proteinExistence type="inferred from homology"/>
<dbReference type="AlphaFoldDB" id="A0A2C9DE44"/>
<dbReference type="PROSITE" id="PS50895">
    <property type="entry name" value="SURF1"/>
    <property type="match status" value="1"/>
</dbReference>
<comment type="subcellular location">
    <subcellularLocation>
        <location evidence="6">Cell membrane</location>
        <topology evidence="6">Multi-pass membrane protein</topology>
    </subcellularLocation>
    <subcellularLocation>
        <location evidence="1">Membrane</location>
    </subcellularLocation>
</comment>
<dbReference type="PANTHER" id="PTHR23427">
    <property type="entry name" value="SURFEIT LOCUS PROTEIN"/>
    <property type="match status" value="1"/>
</dbReference>
<dbReference type="InterPro" id="IPR045214">
    <property type="entry name" value="Surf1/Surf4"/>
</dbReference>
<keyword evidence="3 6" id="KW-0812">Transmembrane</keyword>
<dbReference type="InterPro" id="IPR002994">
    <property type="entry name" value="Surf1/Shy1"/>
</dbReference>
<comment type="similarity">
    <text evidence="2 6">Belongs to the SURF1 family.</text>
</comment>
<evidence type="ECO:0000313" key="7">
    <source>
        <dbReference type="EMBL" id="SON58061.1"/>
    </source>
</evidence>
<dbReference type="KEGG" id="hdi:HDIA_4520"/>
<gene>
    <name evidence="7" type="ORF">HDIA_4520</name>
</gene>
<dbReference type="OrthoDB" id="6079986at2"/>
<feature type="transmembrane region" description="Helical" evidence="6">
    <location>
        <begin position="224"/>
        <end position="245"/>
    </location>
</feature>
<keyword evidence="4 6" id="KW-1133">Transmembrane helix</keyword>
<dbReference type="CDD" id="cd06662">
    <property type="entry name" value="SURF1"/>
    <property type="match status" value="1"/>
</dbReference>
<dbReference type="EMBL" id="LT960614">
    <property type="protein sequence ID" value="SON58061.1"/>
    <property type="molecule type" value="Genomic_DNA"/>
</dbReference>
<dbReference type="GO" id="GO:0005886">
    <property type="term" value="C:plasma membrane"/>
    <property type="evidence" value="ECO:0007669"/>
    <property type="project" value="UniProtKB-SubCell"/>
</dbReference>
<evidence type="ECO:0000256" key="5">
    <source>
        <dbReference type="ARBA" id="ARBA00023136"/>
    </source>
</evidence>
<dbReference type="PANTHER" id="PTHR23427:SF2">
    <property type="entry name" value="SURFEIT LOCUS PROTEIN 1"/>
    <property type="match status" value="1"/>
</dbReference>
<comment type="caution">
    <text evidence="6">Lacks conserved residue(s) required for the propagation of feature annotation.</text>
</comment>